<evidence type="ECO:0000256" key="1">
    <source>
        <dbReference type="ARBA" id="ARBA00001946"/>
    </source>
</evidence>
<comment type="cofactor">
    <cofactor evidence="1">
        <name>Mg(2+)</name>
        <dbReference type="ChEBI" id="CHEBI:18420"/>
    </cofactor>
</comment>
<dbReference type="GO" id="GO:0006753">
    <property type="term" value="P:nucleoside phosphate metabolic process"/>
    <property type="evidence" value="ECO:0007669"/>
    <property type="project" value="TreeGrafter"/>
</dbReference>
<proteinExistence type="predicted"/>
<dbReference type="AlphaFoldDB" id="A0A2M8EHL5"/>
<name>A0A2M8EHL5_UNCKA</name>
<dbReference type="PROSITE" id="PS51462">
    <property type="entry name" value="NUDIX"/>
    <property type="match status" value="1"/>
</dbReference>
<dbReference type="InterPro" id="IPR015797">
    <property type="entry name" value="NUDIX_hydrolase-like_dom_sf"/>
</dbReference>
<dbReference type="InterPro" id="IPR000086">
    <property type="entry name" value="NUDIX_hydrolase_dom"/>
</dbReference>
<reference evidence="5" key="1">
    <citation type="submission" date="2017-09" db="EMBL/GenBank/DDBJ databases">
        <title>Depth-based differentiation of microbial function through sediment-hosted aquifers and enrichment of novel symbionts in the deep terrestrial subsurface.</title>
        <authorList>
            <person name="Probst A.J."/>
            <person name="Ladd B."/>
            <person name="Jarett J.K."/>
            <person name="Geller-Mcgrath D.E."/>
            <person name="Sieber C.M.K."/>
            <person name="Emerson J.B."/>
            <person name="Anantharaman K."/>
            <person name="Thomas B.C."/>
            <person name="Malmstrom R."/>
            <person name="Stieglmeier M."/>
            <person name="Klingl A."/>
            <person name="Woyke T."/>
            <person name="Ryan C.M."/>
            <person name="Banfield J.F."/>
        </authorList>
    </citation>
    <scope>NUCLEOTIDE SEQUENCE [LARGE SCALE GENOMIC DNA]</scope>
</reference>
<evidence type="ECO:0000313" key="5">
    <source>
        <dbReference type="Proteomes" id="UP000228781"/>
    </source>
</evidence>
<gene>
    <name evidence="4" type="ORF">CO059_03240</name>
</gene>
<comment type="caution">
    <text evidence="4">The sequence shown here is derived from an EMBL/GenBank/DDBJ whole genome shotgun (WGS) entry which is preliminary data.</text>
</comment>
<accession>A0A2M8EHL5</accession>
<dbReference type="GO" id="GO:0005829">
    <property type="term" value="C:cytosol"/>
    <property type="evidence" value="ECO:0007669"/>
    <property type="project" value="TreeGrafter"/>
</dbReference>
<feature type="domain" description="Nudix hydrolase" evidence="3">
    <location>
        <begin position="1"/>
        <end position="122"/>
    </location>
</feature>
<dbReference type="EMBL" id="PFSK01000050">
    <property type="protein sequence ID" value="PJC21728.1"/>
    <property type="molecule type" value="Genomic_DNA"/>
</dbReference>
<dbReference type="PANTHER" id="PTHR11839">
    <property type="entry name" value="UDP/ADP-SUGAR PYROPHOSPHATASE"/>
    <property type="match status" value="1"/>
</dbReference>
<dbReference type="PANTHER" id="PTHR11839:SF18">
    <property type="entry name" value="NUDIX HYDROLASE DOMAIN-CONTAINING PROTEIN"/>
    <property type="match status" value="1"/>
</dbReference>
<keyword evidence="2" id="KW-0378">Hydrolase</keyword>
<dbReference type="CDD" id="cd03424">
    <property type="entry name" value="NUDIX_ADPRase_Nudt5_UGPPase_Nudt14"/>
    <property type="match status" value="1"/>
</dbReference>
<dbReference type="GO" id="GO:0019693">
    <property type="term" value="P:ribose phosphate metabolic process"/>
    <property type="evidence" value="ECO:0007669"/>
    <property type="project" value="TreeGrafter"/>
</dbReference>
<evidence type="ECO:0000256" key="2">
    <source>
        <dbReference type="ARBA" id="ARBA00022801"/>
    </source>
</evidence>
<dbReference type="GO" id="GO:0016787">
    <property type="term" value="F:hydrolase activity"/>
    <property type="evidence" value="ECO:0007669"/>
    <property type="project" value="UniProtKB-KW"/>
</dbReference>
<evidence type="ECO:0000313" key="4">
    <source>
        <dbReference type="EMBL" id="PJC21728.1"/>
    </source>
</evidence>
<dbReference type="Proteomes" id="UP000228781">
    <property type="component" value="Unassembled WGS sequence"/>
</dbReference>
<dbReference type="Pfam" id="PF00293">
    <property type="entry name" value="NUDIX"/>
    <property type="match status" value="1"/>
</dbReference>
<dbReference type="Gene3D" id="3.90.79.10">
    <property type="entry name" value="Nucleoside Triphosphate Pyrophosphohydrolase"/>
    <property type="match status" value="1"/>
</dbReference>
<dbReference type="SUPFAM" id="SSF55811">
    <property type="entry name" value="Nudix"/>
    <property type="match status" value="1"/>
</dbReference>
<feature type="non-terminal residue" evidence="4">
    <location>
        <position position="1"/>
    </location>
</feature>
<sequence length="131" mass="14844">PQISRNEIILTKQFRRGVGEILLELPSGKVKRGETILTAARRELEEETEYKAKKLEKLTETLVAPSWSTSKCTFFLARELIVDSHPRPHDPDENIEVVRLTFKKALAKVASGKIKDTKTVLGLLLAKRFFA</sequence>
<evidence type="ECO:0000259" key="3">
    <source>
        <dbReference type="PROSITE" id="PS51462"/>
    </source>
</evidence>
<organism evidence="4 5">
    <name type="scientific">candidate division WWE3 bacterium CG_4_9_14_0_2_um_filter_48_10</name>
    <dbReference type="NCBI Taxonomy" id="1975078"/>
    <lineage>
        <taxon>Bacteria</taxon>
        <taxon>Katanobacteria</taxon>
    </lineage>
</organism>
<protein>
    <submittedName>
        <fullName evidence="4">ADP-ribose pyrophosphatase</fullName>
    </submittedName>
</protein>